<feature type="region of interest" description="Disordered" evidence="1">
    <location>
        <begin position="34"/>
        <end position="95"/>
    </location>
</feature>
<comment type="caution">
    <text evidence="2">The sequence shown here is derived from an EMBL/GenBank/DDBJ whole genome shotgun (WGS) entry which is preliminary data.</text>
</comment>
<keyword evidence="3" id="KW-1185">Reference proteome</keyword>
<dbReference type="OrthoDB" id="8945351at2759"/>
<feature type="compositionally biased region" description="Basic and acidic residues" evidence="1">
    <location>
        <begin position="65"/>
        <end position="80"/>
    </location>
</feature>
<evidence type="ECO:0000256" key="1">
    <source>
        <dbReference type="SAM" id="MobiDB-lite"/>
    </source>
</evidence>
<dbReference type="EMBL" id="JAAKFY010000003">
    <property type="protein sequence ID" value="KAF3859044.1"/>
    <property type="molecule type" value="Genomic_DNA"/>
</dbReference>
<name>A0A7J5ZB84_DISMA</name>
<gene>
    <name evidence="2" type="ORF">F7725_021443</name>
</gene>
<feature type="compositionally biased region" description="Basic and acidic residues" evidence="1">
    <location>
        <begin position="258"/>
        <end position="269"/>
    </location>
</feature>
<sequence length="512" mass="59308">MSAAEKQRRYRARRDADSARRAAYLEKQREAWHRFRSEGKVKTVAEMSDRDKRSKRAYWRKAQQRSRERQHRLDNLDTRQSRQPKKSWKKKGQERTLKITQRNTKTETFARETKKNNRQTTQKTQKTLCGLRVPGIKNKATVTQCPCFWRSAEIIACSSCPHANIKDAFATTKRRTHRQAMSQILTGRILKKYGLQKEVHTALHISRKRNKNPAEGNIKYRSLCFRIQDSVIAYLTRDESSRLTAGKAQTITRRKIKKQEERGHGRPDNINKLQSNSKDCMYNECPHCKGQEFAIAAEVNLQANVELTQWSTETVIREKKNKDEHLYSALVNSGTVRVFYIGENLVDEAINKMPSHLPAVPSTMRIHQVVTGAPGEILYRDVSCPCTARQSYECRCDDTHTFSFEVQQTTPSLPQAPKSNSKENERLWGPDSIGQWCALKYDGDIYPGVIQEVMDTHVQVKCMHVAGVNRFFWPLREDVLLYPFEDILRVIPPPKSVTSRHVEIDKDIWSSF</sequence>
<evidence type="ECO:0000313" key="2">
    <source>
        <dbReference type="EMBL" id="KAF3859044.1"/>
    </source>
</evidence>
<accession>A0A7J5ZB84</accession>
<feature type="compositionally biased region" description="Basic residues" evidence="1">
    <location>
        <begin position="53"/>
        <end position="64"/>
    </location>
</feature>
<feature type="compositionally biased region" description="Basic and acidic residues" evidence="1">
    <location>
        <begin position="34"/>
        <end position="52"/>
    </location>
</feature>
<dbReference type="Proteomes" id="UP000518266">
    <property type="component" value="Unassembled WGS sequence"/>
</dbReference>
<feature type="region of interest" description="Disordered" evidence="1">
    <location>
        <begin position="256"/>
        <end position="275"/>
    </location>
</feature>
<reference evidence="2 3" key="1">
    <citation type="submission" date="2020-03" db="EMBL/GenBank/DDBJ databases">
        <title>Dissostichus mawsoni Genome sequencing and assembly.</title>
        <authorList>
            <person name="Park H."/>
        </authorList>
    </citation>
    <scope>NUCLEOTIDE SEQUENCE [LARGE SCALE GENOMIC DNA]</scope>
    <source>
        <strain evidence="2">DM0001</strain>
        <tissue evidence="2">Muscle</tissue>
    </source>
</reference>
<evidence type="ECO:0000313" key="3">
    <source>
        <dbReference type="Proteomes" id="UP000518266"/>
    </source>
</evidence>
<dbReference type="AlphaFoldDB" id="A0A7J5ZB84"/>
<proteinExistence type="predicted"/>
<feature type="region of interest" description="Disordered" evidence="1">
    <location>
        <begin position="1"/>
        <end position="20"/>
    </location>
</feature>
<protein>
    <submittedName>
        <fullName evidence="2">Uncharacterized protein</fullName>
    </submittedName>
</protein>
<organism evidence="2 3">
    <name type="scientific">Dissostichus mawsoni</name>
    <name type="common">Antarctic cod</name>
    <dbReference type="NCBI Taxonomy" id="36200"/>
    <lineage>
        <taxon>Eukaryota</taxon>
        <taxon>Metazoa</taxon>
        <taxon>Chordata</taxon>
        <taxon>Craniata</taxon>
        <taxon>Vertebrata</taxon>
        <taxon>Euteleostomi</taxon>
        <taxon>Actinopterygii</taxon>
        <taxon>Neopterygii</taxon>
        <taxon>Teleostei</taxon>
        <taxon>Neoteleostei</taxon>
        <taxon>Acanthomorphata</taxon>
        <taxon>Eupercaria</taxon>
        <taxon>Perciformes</taxon>
        <taxon>Notothenioidei</taxon>
        <taxon>Nototheniidae</taxon>
        <taxon>Dissostichus</taxon>
    </lineage>
</organism>